<organism evidence="3 4">
    <name type="scientific">Cohnella cellulosilytica</name>
    <dbReference type="NCBI Taxonomy" id="986710"/>
    <lineage>
        <taxon>Bacteria</taxon>
        <taxon>Bacillati</taxon>
        <taxon>Bacillota</taxon>
        <taxon>Bacilli</taxon>
        <taxon>Bacillales</taxon>
        <taxon>Paenibacillaceae</taxon>
        <taxon>Cohnella</taxon>
    </lineage>
</organism>
<dbReference type="CDD" id="cd02966">
    <property type="entry name" value="TlpA_like_family"/>
    <property type="match status" value="1"/>
</dbReference>
<dbReference type="InterPro" id="IPR036249">
    <property type="entry name" value="Thioredoxin-like_sf"/>
</dbReference>
<evidence type="ECO:0000313" key="4">
    <source>
        <dbReference type="Proteomes" id="UP001596378"/>
    </source>
</evidence>
<accession>A0ABW2FDV5</accession>
<keyword evidence="1" id="KW-1015">Disulfide bond</keyword>
<evidence type="ECO:0000259" key="2">
    <source>
        <dbReference type="PROSITE" id="PS51352"/>
    </source>
</evidence>
<dbReference type="InterPro" id="IPR050553">
    <property type="entry name" value="Thioredoxin_ResA/DsbE_sf"/>
</dbReference>
<keyword evidence="4" id="KW-1185">Reference proteome</keyword>
<dbReference type="InterPro" id="IPR017937">
    <property type="entry name" value="Thioredoxin_CS"/>
</dbReference>
<feature type="domain" description="Thioredoxin" evidence="2">
    <location>
        <begin position="15"/>
        <end position="154"/>
    </location>
</feature>
<dbReference type="PANTHER" id="PTHR42852:SF13">
    <property type="entry name" value="PROTEIN DIPZ"/>
    <property type="match status" value="1"/>
</dbReference>
<gene>
    <name evidence="3" type="ORF">ACFQMJ_22495</name>
</gene>
<dbReference type="Proteomes" id="UP001596378">
    <property type="component" value="Unassembled WGS sequence"/>
</dbReference>
<evidence type="ECO:0000313" key="3">
    <source>
        <dbReference type="EMBL" id="MFC7151316.1"/>
    </source>
</evidence>
<dbReference type="PANTHER" id="PTHR42852">
    <property type="entry name" value="THIOL:DISULFIDE INTERCHANGE PROTEIN DSBE"/>
    <property type="match status" value="1"/>
</dbReference>
<dbReference type="PROSITE" id="PS51352">
    <property type="entry name" value="THIOREDOXIN_2"/>
    <property type="match status" value="1"/>
</dbReference>
<protein>
    <submittedName>
        <fullName evidence="3">TlpA family protein disulfide reductase</fullName>
    </submittedName>
</protein>
<dbReference type="InterPro" id="IPR000866">
    <property type="entry name" value="AhpC/TSA"/>
</dbReference>
<dbReference type="InterPro" id="IPR013766">
    <property type="entry name" value="Thioredoxin_domain"/>
</dbReference>
<sequence>MRVSGETVAALPEKPEIGYPAPGFSLTALDGGAYSLETSKGRPIVLNFWASWCGPCRDEAPLFAKLHEQYGEWLSIVAVNLTAVDSEQEARRFAREYGFKFPVPLDSDGAVAAKYRIRPIPTTIFIDSRGIITGGVLGALDWDLLHGRVLRLLEPSAPLATPPADRNRNARQ</sequence>
<dbReference type="PROSITE" id="PS00194">
    <property type="entry name" value="THIOREDOXIN_1"/>
    <property type="match status" value="1"/>
</dbReference>
<proteinExistence type="predicted"/>
<evidence type="ECO:0000256" key="1">
    <source>
        <dbReference type="ARBA" id="ARBA00023157"/>
    </source>
</evidence>
<dbReference type="Pfam" id="PF00578">
    <property type="entry name" value="AhpC-TSA"/>
    <property type="match status" value="1"/>
</dbReference>
<comment type="caution">
    <text evidence="3">The sequence shown here is derived from an EMBL/GenBank/DDBJ whole genome shotgun (WGS) entry which is preliminary data.</text>
</comment>
<dbReference type="Gene3D" id="3.40.30.10">
    <property type="entry name" value="Glutaredoxin"/>
    <property type="match status" value="1"/>
</dbReference>
<reference evidence="4" key="1">
    <citation type="journal article" date="2019" name="Int. J. Syst. Evol. Microbiol.">
        <title>The Global Catalogue of Microorganisms (GCM) 10K type strain sequencing project: providing services to taxonomists for standard genome sequencing and annotation.</title>
        <authorList>
            <consortium name="The Broad Institute Genomics Platform"/>
            <consortium name="The Broad Institute Genome Sequencing Center for Infectious Disease"/>
            <person name="Wu L."/>
            <person name="Ma J."/>
        </authorList>
    </citation>
    <scope>NUCLEOTIDE SEQUENCE [LARGE SCALE GENOMIC DNA]</scope>
    <source>
        <strain evidence="4">KCTC 12907</strain>
    </source>
</reference>
<name>A0ABW2FDV5_9BACL</name>
<dbReference type="EMBL" id="JBHTAI010000015">
    <property type="protein sequence ID" value="MFC7151316.1"/>
    <property type="molecule type" value="Genomic_DNA"/>
</dbReference>
<dbReference type="SUPFAM" id="SSF52833">
    <property type="entry name" value="Thioredoxin-like"/>
    <property type="match status" value="1"/>
</dbReference>